<evidence type="ECO:0000256" key="6">
    <source>
        <dbReference type="ARBA" id="ARBA00022857"/>
    </source>
</evidence>
<evidence type="ECO:0000259" key="12">
    <source>
        <dbReference type="Pfam" id="PF03807"/>
    </source>
</evidence>
<keyword evidence="5 8" id="KW-0641">Proline biosynthesis</keyword>
<dbReference type="InterPro" id="IPR036291">
    <property type="entry name" value="NAD(P)-bd_dom_sf"/>
</dbReference>
<dbReference type="Gene3D" id="1.10.3730.10">
    <property type="entry name" value="ProC C-terminal domain-like"/>
    <property type="match status" value="1"/>
</dbReference>
<dbReference type="HAMAP" id="MF_01925">
    <property type="entry name" value="P5C_reductase"/>
    <property type="match status" value="1"/>
</dbReference>
<evidence type="ECO:0000256" key="3">
    <source>
        <dbReference type="ARBA" id="ARBA00022490"/>
    </source>
</evidence>
<dbReference type="Pfam" id="PF14748">
    <property type="entry name" value="P5CR_dimer"/>
    <property type="match status" value="1"/>
</dbReference>
<dbReference type="AlphaFoldDB" id="A0A831UFB4"/>
<dbReference type="UniPathway" id="UPA00098">
    <property type="reaction ID" value="UER00361"/>
</dbReference>
<evidence type="ECO:0000256" key="5">
    <source>
        <dbReference type="ARBA" id="ARBA00022650"/>
    </source>
</evidence>
<organism evidence="14">
    <name type="scientific">Geobacter metallireducens</name>
    <dbReference type="NCBI Taxonomy" id="28232"/>
    <lineage>
        <taxon>Bacteria</taxon>
        <taxon>Pseudomonadati</taxon>
        <taxon>Thermodesulfobacteriota</taxon>
        <taxon>Desulfuromonadia</taxon>
        <taxon>Geobacterales</taxon>
        <taxon>Geobacteraceae</taxon>
        <taxon>Geobacter</taxon>
    </lineage>
</organism>
<dbReference type="SUPFAM" id="SSF51735">
    <property type="entry name" value="NAD(P)-binding Rossmann-fold domains"/>
    <property type="match status" value="1"/>
</dbReference>
<dbReference type="EC" id="1.5.1.2" evidence="8 9"/>
<comment type="function">
    <text evidence="8">Catalyzes the reduction of 1-pyrroline-5-carboxylate (PCA) to L-proline.</text>
</comment>
<comment type="catalytic activity">
    <reaction evidence="8 11">
        <text>L-proline + NADP(+) = (S)-1-pyrroline-5-carboxylate + NADPH + 2 H(+)</text>
        <dbReference type="Rhea" id="RHEA:14109"/>
        <dbReference type="ChEBI" id="CHEBI:15378"/>
        <dbReference type="ChEBI" id="CHEBI:17388"/>
        <dbReference type="ChEBI" id="CHEBI:57783"/>
        <dbReference type="ChEBI" id="CHEBI:58349"/>
        <dbReference type="ChEBI" id="CHEBI:60039"/>
        <dbReference type="EC" id="1.5.1.2"/>
    </reaction>
</comment>
<dbReference type="PANTHER" id="PTHR11645">
    <property type="entry name" value="PYRROLINE-5-CARBOXYLATE REDUCTASE"/>
    <property type="match status" value="1"/>
</dbReference>
<name>A0A831UFB4_GEOME</name>
<feature type="binding site" evidence="10">
    <location>
        <begin position="71"/>
        <end position="74"/>
    </location>
    <ligand>
        <name>NADP(+)</name>
        <dbReference type="ChEBI" id="CHEBI:58349"/>
    </ligand>
</feature>
<dbReference type="Gene3D" id="3.40.50.720">
    <property type="entry name" value="NAD(P)-binding Rossmann-like Domain"/>
    <property type="match status" value="1"/>
</dbReference>
<feature type="binding site" evidence="10">
    <location>
        <begin position="10"/>
        <end position="15"/>
    </location>
    <ligand>
        <name>NADP(+)</name>
        <dbReference type="ChEBI" id="CHEBI:58349"/>
    </ligand>
</feature>
<evidence type="ECO:0000259" key="13">
    <source>
        <dbReference type="Pfam" id="PF14748"/>
    </source>
</evidence>
<dbReference type="Pfam" id="PF03807">
    <property type="entry name" value="F420_oxidored"/>
    <property type="match status" value="1"/>
</dbReference>
<evidence type="ECO:0000313" key="14">
    <source>
        <dbReference type="EMBL" id="HEN42845.1"/>
    </source>
</evidence>
<dbReference type="PANTHER" id="PTHR11645:SF0">
    <property type="entry name" value="PYRROLINE-5-CARBOXYLATE REDUCTASE 3"/>
    <property type="match status" value="1"/>
</dbReference>
<dbReference type="FunFam" id="3.40.50.720:FF:000190">
    <property type="entry name" value="Pyrroline-5-carboxylate reductase"/>
    <property type="match status" value="1"/>
</dbReference>
<dbReference type="GO" id="GO:0055129">
    <property type="term" value="P:L-proline biosynthetic process"/>
    <property type="evidence" value="ECO:0007669"/>
    <property type="project" value="UniProtKB-UniRule"/>
</dbReference>
<comment type="pathway">
    <text evidence="8 11">Amino-acid biosynthesis; L-proline biosynthesis; L-proline from L-glutamate 5-semialdehyde: step 1/1.</text>
</comment>
<comment type="caution">
    <text evidence="14">The sequence shown here is derived from an EMBL/GenBank/DDBJ whole genome shotgun (WGS) entry which is preliminary data.</text>
</comment>
<comment type="catalytic activity">
    <reaction evidence="8">
        <text>L-proline + NAD(+) = (S)-1-pyrroline-5-carboxylate + NADH + 2 H(+)</text>
        <dbReference type="Rhea" id="RHEA:14105"/>
        <dbReference type="ChEBI" id="CHEBI:15378"/>
        <dbReference type="ChEBI" id="CHEBI:17388"/>
        <dbReference type="ChEBI" id="CHEBI:57540"/>
        <dbReference type="ChEBI" id="CHEBI:57945"/>
        <dbReference type="ChEBI" id="CHEBI:60039"/>
        <dbReference type="EC" id="1.5.1.2"/>
    </reaction>
</comment>
<evidence type="ECO:0000256" key="7">
    <source>
        <dbReference type="ARBA" id="ARBA00023002"/>
    </source>
</evidence>
<evidence type="ECO:0000256" key="4">
    <source>
        <dbReference type="ARBA" id="ARBA00022605"/>
    </source>
</evidence>
<keyword evidence="4 8" id="KW-0028">Amino-acid biosynthesis</keyword>
<evidence type="ECO:0000256" key="10">
    <source>
        <dbReference type="PIRSR" id="PIRSR000193-1"/>
    </source>
</evidence>
<evidence type="ECO:0000256" key="8">
    <source>
        <dbReference type="HAMAP-Rule" id="MF_01925"/>
    </source>
</evidence>
<dbReference type="GO" id="GO:0005737">
    <property type="term" value="C:cytoplasm"/>
    <property type="evidence" value="ECO:0007669"/>
    <property type="project" value="UniProtKB-SubCell"/>
</dbReference>
<dbReference type="InterPro" id="IPR029036">
    <property type="entry name" value="P5CR_dimer"/>
</dbReference>
<dbReference type="InterPro" id="IPR008927">
    <property type="entry name" value="6-PGluconate_DH-like_C_sf"/>
</dbReference>
<feature type="binding site" evidence="10">
    <location>
        <position position="58"/>
    </location>
    <ligand>
        <name>NADPH</name>
        <dbReference type="ChEBI" id="CHEBI:57783"/>
    </ligand>
</feature>
<dbReference type="PIRSF" id="PIRSF000193">
    <property type="entry name" value="Pyrrol-5-carb_rd"/>
    <property type="match status" value="1"/>
</dbReference>
<keyword evidence="3 8" id="KW-0963">Cytoplasm</keyword>
<dbReference type="InterPro" id="IPR053790">
    <property type="entry name" value="P5CR-like_CS"/>
</dbReference>
<keyword evidence="7 8" id="KW-0560">Oxidoreductase</keyword>
<dbReference type="PROSITE" id="PS00521">
    <property type="entry name" value="P5CR"/>
    <property type="match status" value="1"/>
</dbReference>
<accession>A0A831UFB4</accession>
<reference evidence="14" key="1">
    <citation type="journal article" date="2020" name="mSystems">
        <title>Genome- and Community-Level Interaction Insights into Carbon Utilization and Element Cycling Functions of Hydrothermarchaeota in Hydrothermal Sediment.</title>
        <authorList>
            <person name="Zhou Z."/>
            <person name="Liu Y."/>
            <person name="Xu W."/>
            <person name="Pan J."/>
            <person name="Luo Z.H."/>
            <person name="Li M."/>
        </authorList>
    </citation>
    <scope>NUCLEOTIDE SEQUENCE [LARGE SCALE GENOMIC DNA]</scope>
    <source>
        <strain evidence="14">SpSt-349</strain>
    </source>
</reference>
<comment type="similarity">
    <text evidence="2 8 11">Belongs to the pyrroline-5-carboxylate reductase family.</text>
</comment>
<dbReference type="NCBIfam" id="TIGR00112">
    <property type="entry name" value="proC"/>
    <property type="match status" value="1"/>
</dbReference>
<dbReference type="GO" id="GO:0004735">
    <property type="term" value="F:pyrroline-5-carboxylate reductase activity"/>
    <property type="evidence" value="ECO:0007669"/>
    <property type="project" value="UniProtKB-UniRule"/>
</dbReference>
<evidence type="ECO:0000256" key="2">
    <source>
        <dbReference type="ARBA" id="ARBA00005525"/>
    </source>
</evidence>
<evidence type="ECO:0000256" key="1">
    <source>
        <dbReference type="ARBA" id="ARBA00004496"/>
    </source>
</evidence>
<sequence>MLKGCKLGFIGGGNMAEAIIKGLLAGGVTAAELVVAEPMAERREFLRNTYGIDARADNGEVAAQADALVIAVKPQIFRGMASALGAARFDGKLLISIMAGISIGDIEEACGGACRVIRVMPNTPALVLEGASALCRGAKATDDDLFFARGIFDLVGTTCVVDEKLMDAVTGVSGSGPAYVFMFIEALSDAGVKNGLPRDVATRLAAQTVLGSAKLLLETGDHPAVLKEKVTSPGGTTIAGLASLERDSFRGTVMAAVDAAAARSAELGKKPNSN</sequence>
<proteinExistence type="inferred from homology"/>
<feature type="domain" description="Pyrroline-5-carboxylate reductase catalytic N-terminal" evidence="12">
    <location>
        <begin position="6"/>
        <end position="100"/>
    </location>
</feature>
<dbReference type="InterPro" id="IPR000304">
    <property type="entry name" value="Pyrroline-COOH_reductase"/>
</dbReference>
<keyword evidence="6 8" id="KW-0521">NADP</keyword>
<comment type="subcellular location">
    <subcellularLocation>
        <location evidence="1 8">Cytoplasm</location>
    </subcellularLocation>
</comment>
<evidence type="ECO:0000256" key="9">
    <source>
        <dbReference type="NCBIfam" id="TIGR00112"/>
    </source>
</evidence>
<protein>
    <recommendedName>
        <fullName evidence="8 9">Pyrroline-5-carboxylate reductase</fullName>
        <shortName evidence="8">P5C reductase</shortName>
        <shortName evidence="8">P5CR</shortName>
        <ecNumber evidence="8 9">1.5.1.2</ecNumber>
    </recommendedName>
    <alternativeName>
        <fullName evidence="8">PCA reductase</fullName>
    </alternativeName>
</protein>
<dbReference type="FunFam" id="1.10.3730.10:FF:000001">
    <property type="entry name" value="Pyrroline-5-carboxylate reductase"/>
    <property type="match status" value="1"/>
</dbReference>
<feature type="domain" description="Pyrroline-5-carboxylate reductase dimerisation" evidence="13">
    <location>
        <begin position="163"/>
        <end position="267"/>
    </location>
</feature>
<dbReference type="InterPro" id="IPR028939">
    <property type="entry name" value="P5C_Rdtase_cat_N"/>
</dbReference>
<gene>
    <name evidence="8 14" type="primary">proC</name>
    <name evidence="14" type="ORF">ENQ87_10820</name>
</gene>
<dbReference type="SUPFAM" id="SSF48179">
    <property type="entry name" value="6-phosphogluconate dehydrogenase C-terminal domain-like"/>
    <property type="match status" value="1"/>
</dbReference>
<evidence type="ECO:0000256" key="11">
    <source>
        <dbReference type="RuleBase" id="RU003903"/>
    </source>
</evidence>
<dbReference type="EMBL" id="DSOV01000046">
    <property type="protein sequence ID" value="HEN42845.1"/>
    <property type="molecule type" value="Genomic_DNA"/>
</dbReference>